<evidence type="ECO:0000256" key="7">
    <source>
        <dbReference type="SAM" id="SignalP"/>
    </source>
</evidence>
<dbReference type="InterPro" id="IPR003507">
    <property type="entry name" value="S66_fam"/>
</dbReference>
<dbReference type="AlphaFoldDB" id="A0A844XZZ8"/>
<dbReference type="RefSeq" id="WP_160608280.1">
    <property type="nucleotide sequence ID" value="NZ_WTYF01000004.1"/>
</dbReference>
<dbReference type="GO" id="GO:0004180">
    <property type="term" value="F:carboxypeptidase activity"/>
    <property type="evidence" value="ECO:0007669"/>
    <property type="project" value="UniProtKB-KW"/>
</dbReference>
<accession>A0A844XZZ8</accession>
<keyword evidence="5" id="KW-0720">Serine protease</keyword>
<evidence type="ECO:0000259" key="8">
    <source>
        <dbReference type="Pfam" id="PF02016"/>
    </source>
</evidence>
<protein>
    <submittedName>
        <fullName evidence="10">LD-carboxypeptidase</fullName>
    </submittedName>
</protein>
<dbReference type="GO" id="GO:0008236">
    <property type="term" value="F:serine-type peptidase activity"/>
    <property type="evidence" value="ECO:0007669"/>
    <property type="project" value="UniProtKB-KW"/>
</dbReference>
<dbReference type="CDD" id="cd07025">
    <property type="entry name" value="Peptidase_S66"/>
    <property type="match status" value="1"/>
</dbReference>
<dbReference type="Pfam" id="PF17676">
    <property type="entry name" value="Peptidase_S66C"/>
    <property type="match status" value="1"/>
</dbReference>
<dbReference type="PANTHER" id="PTHR30237">
    <property type="entry name" value="MURAMOYLTETRAPEPTIDE CARBOXYPEPTIDASE"/>
    <property type="match status" value="1"/>
</dbReference>
<proteinExistence type="inferred from homology"/>
<evidence type="ECO:0000256" key="5">
    <source>
        <dbReference type="ARBA" id="ARBA00022825"/>
    </source>
</evidence>
<evidence type="ECO:0000256" key="6">
    <source>
        <dbReference type="PIRSR" id="PIRSR028757-1"/>
    </source>
</evidence>
<dbReference type="SUPFAM" id="SSF52317">
    <property type="entry name" value="Class I glutamine amidotransferase-like"/>
    <property type="match status" value="1"/>
</dbReference>
<dbReference type="Proteomes" id="UP000444185">
    <property type="component" value="Unassembled WGS sequence"/>
</dbReference>
<feature type="chain" id="PRO_5032545737" evidence="7">
    <location>
        <begin position="20"/>
        <end position="340"/>
    </location>
</feature>
<evidence type="ECO:0000256" key="3">
    <source>
        <dbReference type="ARBA" id="ARBA00022670"/>
    </source>
</evidence>
<organism evidence="10 11">
    <name type="scientific">Qipengyuania gaetbuli</name>
    <dbReference type="NCBI Taxonomy" id="266952"/>
    <lineage>
        <taxon>Bacteria</taxon>
        <taxon>Pseudomonadati</taxon>
        <taxon>Pseudomonadota</taxon>
        <taxon>Alphaproteobacteria</taxon>
        <taxon>Sphingomonadales</taxon>
        <taxon>Erythrobacteraceae</taxon>
        <taxon>Qipengyuania</taxon>
    </lineage>
</organism>
<evidence type="ECO:0000259" key="9">
    <source>
        <dbReference type="Pfam" id="PF17676"/>
    </source>
</evidence>
<feature type="active site" description="Charge relay system" evidence="6">
    <location>
        <position position="310"/>
    </location>
</feature>
<dbReference type="InterPro" id="IPR006311">
    <property type="entry name" value="TAT_signal"/>
</dbReference>
<evidence type="ECO:0000256" key="4">
    <source>
        <dbReference type="ARBA" id="ARBA00022801"/>
    </source>
</evidence>
<dbReference type="OrthoDB" id="9807329at2"/>
<keyword evidence="3" id="KW-0645">Protease</keyword>
<keyword evidence="7" id="KW-0732">Signal</keyword>
<feature type="domain" description="LD-carboxypeptidase C-terminal" evidence="9">
    <location>
        <begin position="208"/>
        <end position="325"/>
    </location>
</feature>
<feature type="active site" description="Nucleophile" evidence="6">
    <location>
        <position position="137"/>
    </location>
</feature>
<evidence type="ECO:0000256" key="2">
    <source>
        <dbReference type="ARBA" id="ARBA00022645"/>
    </source>
</evidence>
<dbReference type="PROSITE" id="PS51318">
    <property type="entry name" value="TAT"/>
    <property type="match status" value="1"/>
</dbReference>
<gene>
    <name evidence="10" type="ORF">GRI42_09605</name>
</gene>
<feature type="signal peptide" evidence="7">
    <location>
        <begin position="1"/>
        <end position="19"/>
    </location>
</feature>
<dbReference type="Gene3D" id="3.40.50.10740">
    <property type="entry name" value="Class I glutamine amidotransferase-like"/>
    <property type="match status" value="1"/>
</dbReference>
<keyword evidence="11" id="KW-1185">Reference proteome</keyword>
<dbReference type="SUPFAM" id="SSF141986">
    <property type="entry name" value="LD-carboxypeptidase A C-terminal domain-like"/>
    <property type="match status" value="1"/>
</dbReference>
<dbReference type="InterPro" id="IPR040449">
    <property type="entry name" value="Peptidase_S66_N"/>
</dbReference>
<keyword evidence="2 10" id="KW-0121">Carboxypeptidase</keyword>
<dbReference type="InterPro" id="IPR040921">
    <property type="entry name" value="Peptidase_S66C"/>
</dbReference>
<dbReference type="InterPro" id="IPR029062">
    <property type="entry name" value="Class_I_gatase-like"/>
</dbReference>
<feature type="active site" description="Charge relay system" evidence="6">
    <location>
        <position position="239"/>
    </location>
</feature>
<evidence type="ECO:0000313" key="10">
    <source>
        <dbReference type="EMBL" id="MXO51555.1"/>
    </source>
</evidence>
<comment type="caution">
    <text evidence="10">The sequence shown here is derived from an EMBL/GenBank/DDBJ whole genome shotgun (WGS) entry which is preliminary data.</text>
</comment>
<dbReference type="Gene3D" id="3.50.30.60">
    <property type="entry name" value="LD-carboxypeptidase A C-terminal domain-like"/>
    <property type="match status" value="1"/>
</dbReference>
<dbReference type="Pfam" id="PF02016">
    <property type="entry name" value="Peptidase_S66"/>
    <property type="match status" value="1"/>
</dbReference>
<sequence>MTTRRAALGGMAAALGALAAPFPALAKSRRIAPRLRQGDTVALVAPASAASEREIANSEFTLRGMGLVPRTGANAGARSGYLAGTDAQRAADINAAFADETVKAIFAVRGGWGGARLLPLLDWEMIRRNPKLFVGYSDNTALHLAIARKAGFPTLHSPNAASPWPRSSWESLWRLAFAGATPVLGGADEEPELAQGPQGRTIREGTAKGRLLGGNLTVLSTLMGTPWVPDFDGAILFLEDVNEAEYRIDRMLQQLQLAGALGRVSGVVFGRCRSCASDEPDYAGFTLDEVLDQHLAPLGIPTFVGSNIGHHRGQLALPHGAKVEIDAGARTIRLLEPIVA</sequence>
<evidence type="ECO:0000313" key="11">
    <source>
        <dbReference type="Proteomes" id="UP000444185"/>
    </source>
</evidence>
<dbReference type="PIRSF" id="PIRSF028757">
    <property type="entry name" value="LD-carboxypeptidase"/>
    <property type="match status" value="1"/>
</dbReference>
<dbReference type="InterPro" id="IPR027461">
    <property type="entry name" value="Carboxypeptidase_A_C_sf"/>
</dbReference>
<dbReference type="PANTHER" id="PTHR30237:SF2">
    <property type="entry name" value="MUREIN TETRAPEPTIDE CARBOXYPEPTIDASE"/>
    <property type="match status" value="1"/>
</dbReference>
<evidence type="ECO:0000256" key="1">
    <source>
        <dbReference type="ARBA" id="ARBA00010233"/>
    </source>
</evidence>
<comment type="similarity">
    <text evidence="1">Belongs to the peptidase S66 family.</text>
</comment>
<dbReference type="GO" id="GO:0006508">
    <property type="term" value="P:proteolysis"/>
    <property type="evidence" value="ECO:0007669"/>
    <property type="project" value="UniProtKB-KW"/>
</dbReference>
<feature type="domain" description="LD-carboxypeptidase N-terminal" evidence="8">
    <location>
        <begin position="41"/>
        <end position="156"/>
    </location>
</feature>
<reference evidence="10 11" key="1">
    <citation type="submission" date="2019-12" db="EMBL/GenBank/DDBJ databases">
        <title>Genomic-based taxomic classification of the family Erythrobacteraceae.</title>
        <authorList>
            <person name="Xu L."/>
        </authorList>
    </citation>
    <scope>NUCLEOTIDE SEQUENCE [LARGE SCALE GENOMIC DNA]</scope>
    <source>
        <strain evidence="10 11">DSM 16225</strain>
    </source>
</reference>
<dbReference type="EMBL" id="WTYF01000004">
    <property type="protein sequence ID" value="MXO51555.1"/>
    <property type="molecule type" value="Genomic_DNA"/>
</dbReference>
<keyword evidence="4" id="KW-0378">Hydrolase</keyword>
<name>A0A844XZZ8_9SPHN</name>
<dbReference type="InterPro" id="IPR027478">
    <property type="entry name" value="LdcA_N"/>
</dbReference>